<feature type="compositionally biased region" description="Polar residues" evidence="5">
    <location>
        <begin position="244"/>
        <end position="259"/>
    </location>
</feature>
<dbReference type="Proteomes" id="UP000799444">
    <property type="component" value="Unassembled WGS sequence"/>
</dbReference>
<accession>A0A9P4UWH2</accession>
<comment type="subcellular location">
    <subcellularLocation>
        <location evidence="1">Membrane</location>
        <topology evidence="1">Single-pass membrane protein</topology>
    </subcellularLocation>
</comment>
<name>A0A9P4UWH2_9PLEO</name>
<organism evidence="7 8">
    <name type="scientific">Polyplosphaeria fusca</name>
    <dbReference type="NCBI Taxonomy" id="682080"/>
    <lineage>
        <taxon>Eukaryota</taxon>
        <taxon>Fungi</taxon>
        <taxon>Dikarya</taxon>
        <taxon>Ascomycota</taxon>
        <taxon>Pezizomycotina</taxon>
        <taxon>Dothideomycetes</taxon>
        <taxon>Pleosporomycetidae</taxon>
        <taxon>Pleosporales</taxon>
        <taxon>Tetraplosphaeriaceae</taxon>
        <taxon>Polyplosphaeria</taxon>
    </lineage>
</organism>
<feature type="compositionally biased region" description="Polar residues" evidence="5">
    <location>
        <begin position="325"/>
        <end position="336"/>
    </location>
</feature>
<dbReference type="EMBL" id="ML996311">
    <property type="protein sequence ID" value="KAF2727798.1"/>
    <property type="molecule type" value="Genomic_DNA"/>
</dbReference>
<dbReference type="InterPro" id="IPR051694">
    <property type="entry name" value="Immunoregulatory_rcpt-like"/>
</dbReference>
<evidence type="ECO:0000256" key="6">
    <source>
        <dbReference type="SAM" id="Phobius"/>
    </source>
</evidence>
<evidence type="ECO:0000313" key="8">
    <source>
        <dbReference type="Proteomes" id="UP000799444"/>
    </source>
</evidence>
<keyword evidence="2 6" id="KW-0812">Transmembrane</keyword>
<evidence type="ECO:0000256" key="2">
    <source>
        <dbReference type="ARBA" id="ARBA00022692"/>
    </source>
</evidence>
<evidence type="ECO:0000313" key="7">
    <source>
        <dbReference type="EMBL" id="KAF2727798.1"/>
    </source>
</evidence>
<dbReference type="GO" id="GO:0016020">
    <property type="term" value="C:membrane"/>
    <property type="evidence" value="ECO:0007669"/>
    <property type="project" value="UniProtKB-SubCell"/>
</dbReference>
<evidence type="ECO:0000256" key="5">
    <source>
        <dbReference type="SAM" id="MobiDB-lite"/>
    </source>
</evidence>
<feature type="compositionally biased region" description="Low complexity" evidence="5">
    <location>
        <begin position="285"/>
        <end position="301"/>
    </location>
</feature>
<proteinExistence type="predicted"/>
<evidence type="ECO:0000256" key="3">
    <source>
        <dbReference type="ARBA" id="ARBA00022989"/>
    </source>
</evidence>
<feature type="compositionally biased region" description="Low complexity" evidence="5">
    <location>
        <begin position="337"/>
        <end position="349"/>
    </location>
</feature>
<reference evidence="7" key="1">
    <citation type="journal article" date="2020" name="Stud. Mycol.">
        <title>101 Dothideomycetes genomes: a test case for predicting lifestyles and emergence of pathogens.</title>
        <authorList>
            <person name="Haridas S."/>
            <person name="Albert R."/>
            <person name="Binder M."/>
            <person name="Bloem J."/>
            <person name="Labutti K."/>
            <person name="Salamov A."/>
            <person name="Andreopoulos B."/>
            <person name="Baker S."/>
            <person name="Barry K."/>
            <person name="Bills G."/>
            <person name="Bluhm B."/>
            <person name="Cannon C."/>
            <person name="Castanera R."/>
            <person name="Culley D."/>
            <person name="Daum C."/>
            <person name="Ezra D."/>
            <person name="Gonzalez J."/>
            <person name="Henrissat B."/>
            <person name="Kuo A."/>
            <person name="Liang C."/>
            <person name="Lipzen A."/>
            <person name="Lutzoni F."/>
            <person name="Magnuson J."/>
            <person name="Mondo S."/>
            <person name="Nolan M."/>
            <person name="Ohm R."/>
            <person name="Pangilinan J."/>
            <person name="Park H.-J."/>
            <person name="Ramirez L."/>
            <person name="Alfaro M."/>
            <person name="Sun H."/>
            <person name="Tritt A."/>
            <person name="Yoshinaga Y."/>
            <person name="Zwiers L.-H."/>
            <person name="Turgeon B."/>
            <person name="Goodwin S."/>
            <person name="Spatafora J."/>
            <person name="Crous P."/>
            <person name="Grigoriev I."/>
        </authorList>
    </citation>
    <scope>NUCLEOTIDE SEQUENCE</scope>
    <source>
        <strain evidence="7">CBS 125425</strain>
    </source>
</reference>
<gene>
    <name evidence="7" type="ORF">EJ04DRAFT_128374</name>
</gene>
<evidence type="ECO:0000256" key="4">
    <source>
        <dbReference type="ARBA" id="ARBA00023136"/>
    </source>
</evidence>
<keyword evidence="3 6" id="KW-1133">Transmembrane helix</keyword>
<comment type="caution">
    <text evidence="7">The sequence shown here is derived from an EMBL/GenBank/DDBJ whole genome shotgun (WGS) entry which is preliminary data.</text>
</comment>
<feature type="compositionally biased region" description="Basic and acidic residues" evidence="5">
    <location>
        <begin position="302"/>
        <end position="321"/>
    </location>
</feature>
<keyword evidence="8" id="KW-1185">Reference proteome</keyword>
<dbReference type="GO" id="GO:0071944">
    <property type="term" value="C:cell periphery"/>
    <property type="evidence" value="ECO:0007669"/>
    <property type="project" value="UniProtKB-ARBA"/>
</dbReference>
<feature type="region of interest" description="Disordered" evidence="5">
    <location>
        <begin position="240"/>
        <end position="271"/>
    </location>
</feature>
<dbReference type="PANTHER" id="PTHR15549">
    <property type="entry name" value="PAIRED IMMUNOGLOBULIN-LIKE TYPE 2 RECEPTOR"/>
    <property type="match status" value="1"/>
</dbReference>
<sequence length="377" mass="41257">MAPPLPASSPEATTASFALASIVQRMPAPTADDWIPSTAGEDWHASFASLASAMATVTNTAPAGSNTTFSNTVGNPGLSGGVIAGIVVAILVVFSVSVLGVFFFWRYRLSVRLQVERRLPTYEEVLENDREQGHPPPIPRHPVEMPAEVPPDWLSKRAAAQRAMKNRLLEDITQPGESSRINVIPVNVESSTASAKQRENEPPSFINPHAVEYEPNIMFAHLRGDQHEYKVILPEDDIAPVEPTSYSPVNDTSRFQPRSSPERYPCYGSPDSGWQSEQLYSASGSAAATASRSESRPLLSESHSDVIESRRNDATSSDIDHAQNVPGSSNNSSRNDSTPPSTVSSNPTPHWRSKYWFQKRFVTFETIHLSRLTVLHG</sequence>
<protein>
    <submittedName>
        <fullName evidence="7">Uncharacterized protein</fullName>
    </submittedName>
</protein>
<feature type="region of interest" description="Disordered" evidence="5">
    <location>
        <begin position="285"/>
        <end position="349"/>
    </location>
</feature>
<feature type="transmembrane region" description="Helical" evidence="6">
    <location>
        <begin position="82"/>
        <end position="105"/>
    </location>
</feature>
<evidence type="ECO:0000256" key="1">
    <source>
        <dbReference type="ARBA" id="ARBA00004167"/>
    </source>
</evidence>
<dbReference type="AlphaFoldDB" id="A0A9P4UWH2"/>
<keyword evidence="4 6" id="KW-0472">Membrane</keyword>